<feature type="compositionally biased region" description="Polar residues" evidence="1">
    <location>
        <begin position="12"/>
        <end position="29"/>
    </location>
</feature>
<feature type="region of interest" description="Disordered" evidence="1">
    <location>
        <begin position="1"/>
        <end position="30"/>
    </location>
</feature>
<keyword evidence="3" id="KW-1185">Reference proteome</keyword>
<proteinExistence type="predicted"/>
<sequence>MASSSGSAAASLYTQNQESDVGTTTTTEAAISPQLDRLALPWLVYRRVEWGRSEEGDPSSSSHPRACLQVLFILALRFWGFGGALSVPSRVASRPPLPFFPPPVWKAAADDDSRRDEVGK</sequence>
<dbReference type="Proteomes" id="UP000729402">
    <property type="component" value="Unassembled WGS sequence"/>
</dbReference>
<accession>A0A8J6BY60</accession>
<feature type="compositionally biased region" description="Low complexity" evidence="1">
    <location>
        <begin position="1"/>
        <end position="11"/>
    </location>
</feature>
<dbReference type="EMBL" id="JAAALK010000079">
    <property type="protein sequence ID" value="KAG8096325.1"/>
    <property type="molecule type" value="Genomic_DNA"/>
</dbReference>
<evidence type="ECO:0000313" key="2">
    <source>
        <dbReference type="EMBL" id="KAG8096325.1"/>
    </source>
</evidence>
<name>A0A8J6BY60_ZIZPA</name>
<protein>
    <submittedName>
        <fullName evidence="2">Uncharacterized protein</fullName>
    </submittedName>
</protein>
<gene>
    <name evidence="2" type="ORF">GUJ93_ZPchr0013g35109</name>
</gene>
<comment type="caution">
    <text evidence="2">The sequence shown here is derived from an EMBL/GenBank/DDBJ whole genome shotgun (WGS) entry which is preliminary data.</text>
</comment>
<evidence type="ECO:0000256" key="1">
    <source>
        <dbReference type="SAM" id="MobiDB-lite"/>
    </source>
</evidence>
<reference evidence="2" key="2">
    <citation type="submission" date="2021-02" db="EMBL/GenBank/DDBJ databases">
        <authorList>
            <person name="Kimball J.A."/>
            <person name="Haas M.W."/>
            <person name="Macchietto M."/>
            <person name="Kono T."/>
            <person name="Duquette J."/>
            <person name="Shao M."/>
        </authorList>
    </citation>
    <scope>NUCLEOTIDE SEQUENCE</scope>
    <source>
        <tissue evidence="2">Fresh leaf tissue</tissue>
    </source>
</reference>
<reference evidence="2" key="1">
    <citation type="journal article" date="2021" name="bioRxiv">
        <title>Whole Genome Assembly and Annotation of Northern Wild Rice, Zizania palustris L., Supports a Whole Genome Duplication in the Zizania Genus.</title>
        <authorList>
            <person name="Haas M."/>
            <person name="Kono T."/>
            <person name="Macchietto M."/>
            <person name="Millas R."/>
            <person name="McGilp L."/>
            <person name="Shao M."/>
            <person name="Duquette J."/>
            <person name="Hirsch C.N."/>
            <person name="Kimball J."/>
        </authorList>
    </citation>
    <scope>NUCLEOTIDE SEQUENCE</scope>
    <source>
        <tissue evidence="2">Fresh leaf tissue</tissue>
    </source>
</reference>
<evidence type="ECO:0000313" key="3">
    <source>
        <dbReference type="Proteomes" id="UP000729402"/>
    </source>
</evidence>
<dbReference type="AlphaFoldDB" id="A0A8J6BY60"/>
<organism evidence="2 3">
    <name type="scientific">Zizania palustris</name>
    <name type="common">Northern wild rice</name>
    <dbReference type="NCBI Taxonomy" id="103762"/>
    <lineage>
        <taxon>Eukaryota</taxon>
        <taxon>Viridiplantae</taxon>
        <taxon>Streptophyta</taxon>
        <taxon>Embryophyta</taxon>
        <taxon>Tracheophyta</taxon>
        <taxon>Spermatophyta</taxon>
        <taxon>Magnoliopsida</taxon>
        <taxon>Liliopsida</taxon>
        <taxon>Poales</taxon>
        <taxon>Poaceae</taxon>
        <taxon>BOP clade</taxon>
        <taxon>Oryzoideae</taxon>
        <taxon>Oryzeae</taxon>
        <taxon>Zizaniinae</taxon>
        <taxon>Zizania</taxon>
    </lineage>
</organism>